<gene>
    <name evidence="15" type="ORF">TGEB3V08_LOCUS3520</name>
</gene>
<dbReference type="GO" id="GO:0016787">
    <property type="term" value="F:hydrolase activity"/>
    <property type="evidence" value="ECO:0007669"/>
    <property type="project" value="UniProtKB-KW"/>
</dbReference>
<dbReference type="InterPro" id="IPR027417">
    <property type="entry name" value="P-loop_NTPase"/>
</dbReference>
<evidence type="ECO:0000256" key="7">
    <source>
        <dbReference type="ARBA" id="ARBA00022806"/>
    </source>
</evidence>
<dbReference type="InterPro" id="IPR014001">
    <property type="entry name" value="Helicase_ATP-bd"/>
</dbReference>
<comment type="catalytic activity">
    <reaction evidence="11">
        <text>ATP + H2O = ADP + phosphate + H(+)</text>
        <dbReference type="Rhea" id="RHEA:13065"/>
        <dbReference type="ChEBI" id="CHEBI:15377"/>
        <dbReference type="ChEBI" id="CHEBI:15378"/>
        <dbReference type="ChEBI" id="CHEBI:30616"/>
        <dbReference type="ChEBI" id="CHEBI:43474"/>
        <dbReference type="ChEBI" id="CHEBI:456216"/>
        <dbReference type="EC" id="3.6.4.13"/>
    </reaction>
</comment>
<protein>
    <recommendedName>
        <fullName evidence="3">RNA helicase</fullName>
        <ecNumber evidence="3">3.6.4.13</ecNumber>
    </recommendedName>
</protein>
<dbReference type="GO" id="GO:0003724">
    <property type="term" value="F:RNA helicase activity"/>
    <property type="evidence" value="ECO:0007669"/>
    <property type="project" value="UniProtKB-EC"/>
</dbReference>
<dbReference type="PANTHER" id="PTHR47958">
    <property type="entry name" value="ATP-DEPENDENT RNA HELICASE DBP3"/>
    <property type="match status" value="1"/>
</dbReference>
<evidence type="ECO:0000256" key="10">
    <source>
        <dbReference type="ARBA" id="ARBA00023242"/>
    </source>
</evidence>
<evidence type="ECO:0000256" key="5">
    <source>
        <dbReference type="ARBA" id="ARBA00022741"/>
    </source>
</evidence>
<evidence type="ECO:0000259" key="14">
    <source>
        <dbReference type="PROSITE" id="PS51194"/>
    </source>
</evidence>
<evidence type="ECO:0000256" key="1">
    <source>
        <dbReference type="ARBA" id="ARBA00004123"/>
    </source>
</evidence>
<dbReference type="CDD" id="cd17963">
    <property type="entry name" value="DEADc_DDX19_DDX25"/>
    <property type="match status" value="1"/>
</dbReference>
<dbReference type="EC" id="3.6.4.13" evidence="3"/>
<dbReference type="GO" id="GO:0010468">
    <property type="term" value="P:regulation of gene expression"/>
    <property type="evidence" value="ECO:0007669"/>
    <property type="project" value="UniProtKB-ARBA"/>
</dbReference>
<sequence length="540" mass="60403">MFQLSDIKLSKQSPTSPGANTVARPQIPPVHVNEQHTSPKSDEEEDISAAEISLLQKIVRKGLVENKHDIEVQRKDPTSPLYSIKSFEELRLTDLFNVLCCLMHLSSLKVTLTNLGVQDEKGVFCDRCVVVDSHRKPDLLKGVYAMGFNAPSKIQETALPTLLADPCGQKVAGRRKRLGGRSVGNSWSKDPQNMIAQSQSGTGKTAAFVLAMLSRVDPKKDYPQVLCLSPTYELAIQTGEVAARMSQFCPEIKIRYAVRGEEVPRGSKLQEHIIIGTPGKVVDWGVKFRFLDLGKITVFVLDEADVMIATQGHQDQSFRIHKLLPRNCQMMFFSATYENDVMEFAEAIVSSPVIIRLKREEESLNNIKQYYVMCRNQDEKYSAIANIYGVVSIGQAIIFCHTRKTASWLAEKMSQDGHAVALLSGELTVEQRISVLDRFREGKERVLITTNVLSRGIDVEQVTIVVNYDLPIDLHRQPDCETYLHRIGRTGRFGKSGIAINLVDGSESISILKQIEKHFGKKIHLLDAEDADEIEKLGQN</sequence>
<keyword evidence="4" id="KW-0963">Cytoplasm</keyword>
<keyword evidence="6" id="KW-0378">Hydrolase</keyword>
<dbReference type="Pfam" id="PF00271">
    <property type="entry name" value="Helicase_C"/>
    <property type="match status" value="1"/>
</dbReference>
<dbReference type="EMBL" id="OE840130">
    <property type="protein sequence ID" value="CAD7589591.1"/>
    <property type="molecule type" value="Genomic_DNA"/>
</dbReference>
<evidence type="ECO:0000256" key="4">
    <source>
        <dbReference type="ARBA" id="ARBA00022490"/>
    </source>
</evidence>
<dbReference type="Pfam" id="PF00270">
    <property type="entry name" value="DEAD"/>
    <property type="match status" value="1"/>
</dbReference>
<dbReference type="CDD" id="cd18787">
    <property type="entry name" value="SF2_C_DEAD"/>
    <property type="match status" value="1"/>
</dbReference>
<name>A0A7R9PK20_TIMGE</name>
<evidence type="ECO:0000256" key="11">
    <source>
        <dbReference type="ARBA" id="ARBA00047984"/>
    </source>
</evidence>
<dbReference type="GO" id="GO:0005634">
    <property type="term" value="C:nucleus"/>
    <property type="evidence" value="ECO:0007669"/>
    <property type="project" value="UniProtKB-SubCell"/>
</dbReference>
<dbReference type="InterPro" id="IPR011545">
    <property type="entry name" value="DEAD/DEAH_box_helicase_dom"/>
</dbReference>
<evidence type="ECO:0000256" key="9">
    <source>
        <dbReference type="ARBA" id="ARBA00022884"/>
    </source>
</evidence>
<comment type="subcellular location">
    <subcellularLocation>
        <location evidence="2">Cytoplasm</location>
    </subcellularLocation>
    <subcellularLocation>
        <location evidence="1">Nucleus</location>
    </subcellularLocation>
</comment>
<dbReference type="PROSITE" id="PS51194">
    <property type="entry name" value="HELICASE_CTER"/>
    <property type="match status" value="1"/>
</dbReference>
<evidence type="ECO:0000256" key="8">
    <source>
        <dbReference type="ARBA" id="ARBA00022840"/>
    </source>
</evidence>
<dbReference type="GO" id="GO:0005737">
    <property type="term" value="C:cytoplasm"/>
    <property type="evidence" value="ECO:0007669"/>
    <property type="project" value="UniProtKB-SubCell"/>
</dbReference>
<dbReference type="SMART" id="SM00490">
    <property type="entry name" value="HELICc"/>
    <property type="match status" value="1"/>
</dbReference>
<feature type="domain" description="Helicase ATP-binding" evidence="13">
    <location>
        <begin position="185"/>
        <end position="355"/>
    </location>
</feature>
<keyword evidence="5" id="KW-0547">Nucleotide-binding</keyword>
<dbReference type="SUPFAM" id="SSF52540">
    <property type="entry name" value="P-loop containing nucleoside triphosphate hydrolases"/>
    <property type="match status" value="1"/>
</dbReference>
<feature type="region of interest" description="Disordered" evidence="12">
    <location>
        <begin position="1"/>
        <end position="46"/>
    </location>
</feature>
<accession>A0A7R9PK20</accession>
<dbReference type="Gene3D" id="3.40.50.300">
    <property type="entry name" value="P-loop containing nucleotide triphosphate hydrolases"/>
    <property type="match status" value="2"/>
</dbReference>
<evidence type="ECO:0000256" key="2">
    <source>
        <dbReference type="ARBA" id="ARBA00004496"/>
    </source>
</evidence>
<evidence type="ECO:0000256" key="6">
    <source>
        <dbReference type="ARBA" id="ARBA00022801"/>
    </source>
</evidence>
<dbReference type="GO" id="GO:0003723">
    <property type="term" value="F:RNA binding"/>
    <property type="evidence" value="ECO:0007669"/>
    <property type="project" value="UniProtKB-KW"/>
</dbReference>
<evidence type="ECO:0000259" key="13">
    <source>
        <dbReference type="PROSITE" id="PS51192"/>
    </source>
</evidence>
<organism evidence="15">
    <name type="scientific">Timema genevievae</name>
    <name type="common">Walking stick</name>
    <dbReference type="NCBI Taxonomy" id="629358"/>
    <lineage>
        <taxon>Eukaryota</taxon>
        <taxon>Metazoa</taxon>
        <taxon>Ecdysozoa</taxon>
        <taxon>Arthropoda</taxon>
        <taxon>Hexapoda</taxon>
        <taxon>Insecta</taxon>
        <taxon>Pterygota</taxon>
        <taxon>Neoptera</taxon>
        <taxon>Polyneoptera</taxon>
        <taxon>Phasmatodea</taxon>
        <taxon>Timematodea</taxon>
        <taxon>Timematoidea</taxon>
        <taxon>Timematidae</taxon>
        <taxon>Timema</taxon>
    </lineage>
</organism>
<evidence type="ECO:0000313" key="15">
    <source>
        <dbReference type="EMBL" id="CAD7589591.1"/>
    </source>
</evidence>
<keyword evidence="7" id="KW-0347">Helicase</keyword>
<reference evidence="15" key="1">
    <citation type="submission" date="2020-11" db="EMBL/GenBank/DDBJ databases">
        <authorList>
            <person name="Tran Van P."/>
        </authorList>
    </citation>
    <scope>NUCLEOTIDE SEQUENCE</scope>
</reference>
<dbReference type="AlphaFoldDB" id="A0A7R9PK20"/>
<keyword evidence="10" id="KW-0539">Nucleus</keyword>
<evidence type="ECO:0000256" key="3">
    <source>
        <dbReference type="ARBA" id="ARBA00012552"/>
    </source>
</evidence>
<proteinExistence type="predicted"/>
<dbReference type="FunFam" id="3.40.50.300:FF:000318">
    <property type="entry name" value="ATP-dependent RNA helicase DDX19B"/>
    <property type="match status" value="1"/>
</dbReference>
<keyword evidence="9" id="KW-0694">RNA-binding</keyword>
<dbReference type="SMART" id="SM00487">
    <property type="entry name" value="DEXDc"/>
    <property type="match status" value="1"/>
</dbReference>
<dbReference type="PROSITE" id="PS51192">
    <property type="entry name" value="HELICASE_ATP_BIND_1"/>
    <property type="match status" value="1"/>
</dbReference>
<evidence type="ECO:0000256" key="12">
    <source>
        <dbReference type="SAM" id="MobiDB-lite"/>
    </source>
</evidence>
<dbReference type="GO" id="GO:0005524">
    <property type="term" value="F:ATP binding"/>
    <property type="evidence" value="ECO:0007669"/>
    <property type="project" value="UniProtKB-KW"/>
</dbReference>
<feature type="domain" description="Helicase C-terminal" evidence="14">
    <location>
        <begin position="366"/>
        <end position="534"/>
    </location>
</feature>
<feature type="compositionally biased region" description="Polar residues" evidence="12">
    <location>
        <begin position="10"/>
        <end position="19"/>
    </location>
</feature>
<dbReference type="InterPro" id="IPR001650">
    <property type="entry name" value="Helicase_C-like"/>
</dbReference>
<keyword evidence="8" id="KW-0067">ATP-binding</keyword>